<gene>
    <name evidence="1" type="primary">ORF127597</name>
</gene>
<reference evidence="1" key="1">
    <citation type="submission" date="2014-12" db="EMBL/GenBank/DDBJ databases">
        <title>Insight into the proteome of Arion vulgaris.</title>
        <authorList>
            <person name="Aradska J."/>
            <person name="Bulat T."/>
            <person name="Smidak R."/>
            <person name="Sarate P."/>
            <person name="Gangsoo J."/>
            <person name="Sialana F."/>
            <person name="Bilban M."/>
            <person name="Lubec G."/>
        </authorList>
    </citation>
    <scope>NUCLEOTIDE SEQUENCE</scope>
    <source>
        <tissue evidence="1">Skin</tissue>
    </source>
</reference>
<dbReference type="AlphaFoldDB" id="A0A0B7AM57"/>
<organism evidence="1">
    <name type="scientific">Arion vulgaris</name>
    <dbReference type="NCBI Taxonomy" id="1028688"/>
    <lineage>
        <taxon>Eukaryota</taxon>
        <taxon>Metazoa</taxon>
        <taxon>Spiralia</taxon>
        <taxon>Lophotrochozoa</taxon>
        <taxon>Mollusca</taxon>
        <taxon>Gastropoda</taxon>
        <taxon>Heterobranchia</taxon>
        <taxon>Euthyneura</taxon>
        <taxon>Panpulmonata</taxon>
        <taxon>Eupulmonata</taxon>
        <taxon>Stylommatophora</taxon>
        <taxon>Helicina</taxon>
        <taxon>Arionoidea</taxon>
        <taxon>Arionidae</taxon>
        <taxon>Arion</taxon>
    </lineage>
</organism>
<accession>A0A0B7AM57</accession>
<dbReference type="EMBL" id="HACG01034852">
    <property type="protein sequence ID" value="CEK81717.1"/>
    <property type="molecule type" value="Transcribed_RNA"/>
</dbReference>
<name>A0A0B7AM57_9EUPU</name>
<feature type="non-terminal residue" evidence="1">
    <location>
        <position position="58"/>
    </location>
</feature>
<proteinExistence type="predicted"/>
<sequence>MSVVALEVVLCEELYHSVAYILHIPPTVSYILHITPTVADTTCNKKVINKSHIFKVTE</sequence>
<evidence type="ECO:0000313" key="1">
    <source>
        <dbReference type="EMBL" id="CEK81717.1"/>
    </source>
</evidence>
<protein>
    <submittedName>
        <fullName evidence="1">Uncharacterized protein</fullName>
    </submittedName>
</protein>